<protein>
    <submittedName>
        <fullName evidence="2">Uncharacterized protein</fullName>
    </submittedName>
</protein>
<feature type="compositionally biased region" description="Basic and acidic residues" evidence="1">
    <location>
        <begin position="148"/>
        <end position="162"/>
    </location>
</feature>
<feature type="compositionally biased region" description="Basic and acidic residues" evidence="1">
    <location>
        <begin position="210"/>
        <end position="230"/>
    </location>
</feature>
<keyword evidence="3" id="KW-1185">Reference proteome</keyword>
<feature type="non-terminal residue" evidence="2">
    <location>
        <position position="1"/>
    </location>
</feature>
<dbReference type="PANTHER" id="PTHR33309">
    <property type="entry name" value="KERATIN, ULTRA HIGH-SULFUR MATRIX PROTEIN-LIKE"/>
    <property type="match status" value="1"/>
</dbReference>
<name>A0ABN8QEU7_9CNID</name>
<dbReference type="EMBL" id="CALNXK010000125">
    <property type="protein sequence ID" value="CAH3163130.1"/>
    <property type="molecule type" value="Genomic_DNA"/>
</dbReference>
<evidence type="ECO:0000256" key="1">
    <source>
        <dbReference type="SAM" id="MobiDB-lite"/>
    </source>
</evidence>
<dbReference type="Proteomes" id="UP001159405">
    <property type="component" value="Unassembled WGS sequence"/>
</dbReference>
<dbReference type="PANTHER" id="PTHR33309:SF1">
    <property type="entry name" value="MYB_SANT-LIKE DNA-BINDING DOMAIN-CONTAINING PROTEIN"/>
    <property type="match status" value="1"/>
</dbReference>
<comment type="caution">
    <text evidence="2">The sequence shown here is derived from an EMBL/GenBank/DDBJ whole genome shotgun (WGS) entry which is preliminary data.</text>
</comment>
<accession>A0ABN8QEU7</accession>
<proteinExistence type="predicted"/>
<evidence type="ECO:0000313" key="3">
    <source>
        <dbReference type="Proteomes" id="UP001159405"/>
    </source>
</evidence>
<gene>
    <name evidence="2" type="ORF">PLOB_00005649</name>
</gene>
<feature type="region of interest" description="Disordered" evidence="1">
    <location>
        <begin position="144"/>
        <end position="185"/>
    </location>
</feature>
<feature type="region of interest" description="Disordered" evidence="1">
    <location>
        <begin position="210"/>
        <end position="263"/>
    </location>
</feature>
<organism evidence="2 3">
    <name type="scientific">Porites lobata</name>
    <dbReference type="NCBI Taxonomy" id="104759"/>
    <lineage>
        <taxon>Eukaryota</taxon>
        <taxon>Metazoa</taxon>
        <taxon>Cnidaria</taxon>
        <taxon>Anthozoa</taxon>
        <taxon>Hexacorallia</taxon>
        <taxon>Scleractinia</taxon>
        <taxon>Fungiina</taxon>
        <taxon>Poritidae</taxon>
        <taxon>Porites</taxon>
    </lineage>
</organism>
<sequence>RNIRNAVRILAVSHAASLRFSLEHLFIQFVFSATALHFSNVMYWTEQHNIILCREVVFENPYIYKKGSPQRSETWKKIVDVLNKCPPSQFNVDHRAIRDHINVLVNKYKRKIRAEERASGISPDEPSELDELIQQIIALEESAPTDTCSKDKADKAKAEGVRMKAMQRLSQTKKRTSEEAEEETIQIGLEKAKCPKDKNAVYLEVKKKLEQHGTETSENSSELHSEKESDVVSDTDYSSSERKRSKCITGATPKSSKKTKVEKSIETVCLSLHESSEAEMKRCYESHKQLLLPRLLHQPPYPGA</sequence>
<reference evidence="2 3" key="1">
    <citation type="submission" date="2022-05" db="EMBL/GenBank/DDBJ databases">
        <authorList>
            <consortium name="Genoscope - CEA"/>
            <person name="William W."/>
        </authorList>
    </citation>
    <scope>NUCLEOTIDE SEQUENCE [LARGE SCALE GENOMIC DNA]</scope>
</reference>
<evidence type="ECO:0000313" key="2">
    <source>
        <dbReference type="EMBL" id="CAH3163130.1"/>
    </source>
</evidence>